<accession>A0A9N8Z8M1</accession>
<evidence type="ECO:0000259" key="8">
    <source>
        <dbReference type="PROSITE" id="PS50011"/>
    </source>
</evidence>
<protein>
    <submittedName>
        <fullName evidence="9">10507_t:CDS:1</fullName>
    </submittedName>
</protein>
<feature type="domain" description="Protein kinase" evidence="8">
    <location>
        <begin position="84"/>
        <end position="370"/>
    </location>
</feature>
<keyword evidence="3" id="KW-0547">Nucleotide-binding</keyword>
<evidence type="ECO:0000256" key="4">
    <source>
        <dbReference type="ARBA" id="ARBA00022777"/>
    </source>
</evidence>
<dbReference type="GO" id="GO:0005524">
    <property type="term" value="F:ATP binding"/>
    <property type="evidence" value="ECO:0007669"/>
    <property type="project" value="UniProtKB-KW"/>
</dbReference>
<organism evidence="9 10">
    <name type="scientific">Ambispora gerdemannii</name>
    <dbReference type="NCBI Taxonomy" id="144530"/>
    <lineage>
        <taxon>Eukaryota</taxon>
        <taxon>Fungi</taxon>
        <taxon>Fungi incertae sedis</taxon>
        <taxon>Mucoromycota</taxon>
        <taxon>Glomeromycotina</taxon>
        <taxon>Glomeromycetes</taxon>
        <taxon>Archaeosporales</taxon>
        <taxon>Ambisporaceae</taxon>
        <taxon>Ambispora</taxon>
    </lineage>
</organism>
<keyword evidence="7" id="KW-0812">Transmembrane</keyword>
<keyword evidence="7" id="KW-0472">Membrane</keyword>
<dbReference type="SUPFAM" id="SSF56112">
    <property type="entry name" value="Protein kinase-like (PK-like)"/>
    <property type="match status" value="1"/>
</dbReference>
<comment type="caution">
    <text evidence="9">The sequence shown here is derived from an EMBL/GenBank/DDBJ whole genome shotgun (WGS) entry which is preliminary data.</text>
</comment>
<dbReference type="GO" id="GO:0005634">
    <property type="term" value="C:nucleus"/>
    <property type="evidence" value="ECO:0007669"/>
    <property type="project" value="TreeGrafter"/>
</dbReference>
<feature type="transmembrane region" description="Helical" evidence="7">
    <location>
        <begin position="282"/>
        <end position="302"/>
    </location>
</feature>
<dbReference type="AlphaFoldDB" id="A0A9N8Z8M1"/>
<reference evidence="9" key="1">
    <citation type="submission" date="2021-06" db="EMBL/GenBank/DDBJ databases">
        <authorList>
            <person name="Kallberg Y."/>
            <person name="Tangrot J."/>
            <person name="Rosling A."/>
        </authorList>
    </citation>
    <scope>NUCLEOTIDE SEQUENCE</scope>
    <source>
        <strain evidence="9">MT106</strain>
    </source>
</reference>
<keyword evidence="10" id="KW-1185">Reference proteome</keyword>
<evidence type="ECO:0000256" key="7">
    <source>
        <dbReference type="SAM" id="Phobius"/>
    </source>
</evidence>
<keyword evidence="7" id="KW-1133">Transmembrane helix</keyword>
<dbReference type="CDD" id="cd00180">
    <property type="entry name" value="PKc"/>
    <property type="match status" value="1"/>
</dbReference>
<dbReference type="OrthoDB" id="346907at2759"/>
<dbReference type="PROSITE" id="PS50011">
    <property type="entry name" value="PROTEIN_KINASE_DOM"/>
    <property type="match status" value="1"/>
</dbReference>
<dbReference type="PANTHER" id="PTHR24345">
    <property type="entry name" value="SERINE/THREONINE-PROTEIN KINASE PLK"/>
    <property type="match status" value="1"/>
</dbReference>
<evidence type="ECO:0000256" key="5">
    <source>
        <dbReference type="ARBA" id="ARBA00022840"/>
    </source>
</evidence>
<keyword evidence="5" id="KW-0067">ATP-binding</keyword>
<evidence type="ECO:0000313" key="10">
    <source>
        <dbReference type="Proteomes" id="UP000789831"/>
    </source>
</evidence>
<feature type="region of interest" description="Disordered" evidence="6">
    <location>
        <begin position="407"/>
        <end position="431"/>
    </location>
</feature>
<keyword evidence="4" id="KW-0418">Kinase</keyword>
<dbReference type="PANTHER" id="PTHR24345:SF0">
    <property type="entry name" value="CELL CYCLE SERINE_THREONINE-PROTEIN KINASE CDC5_MSD2"/>
    <property type="match status" value="1"/>
</dbReference>
<evidence type="ECO:0000313" key="9">
    <source>
        <dbReference type="EMBL" id="CAG8480883.1"/>
    </source>
</evidence>
<dbReference type="GO" id="GO:0004674">
    <property type="term" value="F:protein serine/threonine kinase activity"/>
    <property type="evidence" value="ECO:0007669"/>
    <property type="project" value="UniProtKB-KW"/>
</dbReference>
<dbReference type="Pfam" id="PF07714">
    <property type="entry name" value="PK_Tyr_Ser-Thr"/>
    <property type="match status" value="1"/>
</dbReference>
<name>A0A9N8Z8M1_9GLOM</name>
<dbReference type="Gene3D" id="1.10.510.10">
    <property type="entry name" value="Transferase(Phosphotransferase) domain 1"/>
    <property type="match status" value="1"/>
</dbReference>
<gene>
    <name evidence="9" type="ORF">AGERDE_LOCUS3225</name>
</gene>
<proteinExistence type="predicted"/>
<dbReference type="SMART" id="SM00220">
    <property type="entry name" value="S_TKc"/>
    <property type="match status" value="1"/>
</dbReference>
<dbReference type="InterPro" id="IPR000719">
    <property type="entry name" value="Prot_kinase_dom"/>
</dbReference>
<dbReference type="EMBL" id="CAJVPL010000304">
    <property type="protein sequence ID" value="CAG8480883.1"/>
    <property type="molecule type" value="Genomic_DNA"/>
</dbReference>
<dbReference type="Proteomes" id="UP000789831">
    <property type="component" value="Unassembled WGS sequence"/>
</dbReference>
<sequence>MKSYHCERCNSTQSSEEERYATMDECQHCTSEFIREQFDKWTSGNEKIDREIQEAQLNSPVVPLSLGDSPRIIEWIPFEDLLDVKPINTIGKGDVTIYKAVLAKGFAQSFDYDKRTILRAPQTRVVLRHLVKSEQINEEFLQELKEHLLLQSRRFDIVDELGITKNSQTGDYFLVEHEMKQNLKEYMIENYSTITWTEIYDVFTNLSRTLHEIHHSGITHRNIHWGNVLLREYDNAWVFSNPGSASLANDNTQANKLSVYGKLPFMAPEILKENAYSAKSDIYAFGMLMYMVMTVGSFIGYADNVFDLIYRICNGKWPMFPSATTSAQKRYLDLVERCLKTDPAKRPDARELMEFFYRENKTQEPKHKLLFFENLVPAETPRKNNDYSVSKYYSVDDIRNHLNKRQQDDEKEFTKHQSHHPKFPSSDFNSSTLFSESINDTTTTETGDDIQNFEILLNEKFQLDSGIDDIGGGSDSSFFAPGFRSSYQKSNNINNESNKYTTDKEHTTYKEQLRPSDNMQAKEYNNRNTRSNESDPLSPSSTTWYQKIFRSLFFCVKDEQ</sequence>
<keyword evidence="1" id="KW-0723">Serine/threonine-protein kinase</keyword>
<evidence type="ECO:0000256" key="6">
    <source>
        <dbReference type="SAM" id="MobiDB-lite"/>
    </source>
</evidence>
<evidence type="ECO:0000256" key="3">
    <source>
        <dbReference type="ARBA" id="ARBA00022741"/>
    </source>
</evidence>
<evidence type="ECO:0000256" key="2">
    <source>
        <dbReference type="ARBA" id="ARBA00022679"/>
    </source>
</evidence>
<evidence type="ECO:0000256" key="1">
    <source>
        <dbReference type="ARBA" id="ARBA00022527"/>
    </source>
</evidence>
<dbReference type="InterPro" id="IPR011009">
    <property type="entry name" value="Kinase-like_dom_sf"/>
</dbReference>
<keyword evidence="2" id="KW-0808">Transferase</keyword>
<dbReference type="InterPro" id="IPR001245">
    <property type="entry name" value="Ser-Thr/Tyr_kinase_cat_dom"/>
</dbReference>